<dbReference type="EC" id="3.1.26.4" evidence="3"/>
<name>A0ABV1SH26_9RHOB</name>
<gene>
    <name evidence="9" type="ORF">VSX56_10500</name>
</gene>
<comment type="similarity">
    <text evidence="2">Belongs to the RNase H family.</text>
</comment>
<keyword evidence="7" id="KW-0378">Hydrolase</keyword>
<evidence type="ECO:0000256" key="2">
    <source>
        <dbReference type="ARBA" id="ARBA00005300"/>
    </source>
</evidence>
<dbReference type="InterPro" id="IPR012337">
    <property type="entry name" value="RNaseH-like_sf"/>
</dbReference>
<dbReference type="InterPro" id="IPR036397">
    <property type="entry name" value="RNaseH_sf"/>
</dbReference>
<dbReference type="InterPro" id="IPR002156">
    <property type="entry name" value="RNaseH_domain"/>
</dbReference>
<reference evidence="9 10" key="1">
    <citation type="submission" date="2024-06" db="EMBL/GenBank/DDBJ databases">
        <title>Thioclava kandeliae sp. nov. from a rhizosphere soil sample of Kandelia candel in a mangrove.</title>
        <authorList>
            <person name="Mu T."/>
        </authorList>
    </citation>
    <scope>NUCLEOTIDE SEQUENCE [LARGE SCALE GENOMIC DNA]</scope>
    <source>
        <strain evidence="9 10">CPCC 100088</strain>
    </source>
</reference>
<evidence type="ECO:0000259" key="8">
    <source>
        <dbReference type="PROSITE" id="PS50879"/>
    </source>
</evidence>
<dbReference type="EMBL" id="JAYWLC010000007">
    <property type="protein sequence ID" value="MER5172208.1"/>
    <property type="molecule type" value="Genomic_DNA"/>
</dbReference>
<dbReference type="Gene3D" id="3.30.420.10">
    <property type="entry name" value="Ribonuclease H-like superfamily/Ribonuclease H"/>
    <property type="match status" value="1"/>
</dbReference>
<evidence type="ECO:0000256" key="1">
    <source>
        <dbReference type="ARBA" id="ARBA00000077"/>
    </source>
</evidence>
<dbReference type="PANTHER" id="PTHR10642">
    <property type="entry name" value="RIBONUCLEASE H1"/>
    <property type="match status" value="1"/>
</dbReference>
<keyword evidence="5" id="KW-0479">Metal-binding</keyword>
<dbReference type="PANTHER" id="PTHR10642:SF26">
    <property type="entry name" value="RIBONUCLEASE H1"/>
    <property type="match status" value="1"/>
</dbReference>
<dbReference type="Pfam" id="PF00075">
    <property type="entry name" value="RNase_H"/>
    <property type="match status" value="1"/>
</dbReference>
<organism evidence="9 10">
    <name type="scientific">Thioclava kandeliae</name>
    <dbReference type="NCBI Taxonomy" id="3070818"/>
    <lineage>
        <taxon>Bacteria</taxon>
        <taxon>Pseudomonadati</taxon>
        <taxon>Pseudomonadota</taxon>
        <taxon>Alphaproteobacteria</taxon>
        <taxon>Rhodobacterales</taxon>
        <taxon>Paracoccaceae</taxon>
        <taxon>Thioclava</taxon>
    </lineage>
</organism>
<comment type="caution">
    <text evidence="9">The sequence shown here is derived from an EMBL/GenBank/DDBJ whole genome shotgun (WGS) entry which is preliminary data.</text>
</comment>
<keyword evidence="4" id="KW-0540">Nuclease</keyword>
<sequence>MNTNYLQCPTECIDPPRIDVFTAASCNSNNFYKTGAYGVYVHVFDENEVLQSMRTLSESASQTTNMRMEMTAVCEALESIPEATFAAINIYVNASAIADGMNSWLKRWKQSGWTTEDGELVVNRDLWMRMEKATVNRLVYFNTVKDNPSTTLTSKKAGALAKRTRCNSERSL</sequence>
<comment type="catalytic activity">
    <reaction evidence="1">
        <text>Endonucleolytic cleavage to 5'-phosphomonoester.</text>
        <dbReference type="EC" id="3.1.26.4"/>
    </reaction>
</comment>
<evidence type="ECO:0000313" key="10">
    <source>
        <dbReference type="Proteomes" id="UP001438953"/>
    </source>
</evidence>
<protein>
    <recommendedName>
        <fullName evidence="3">ribonuclease H</fullName>
        <ecNumber evidence="3">3.1.26.4</ecNumber>
    </recommendedName>
</protein>
<feature type="domain" description="RNase H type-1" evidence="8">
    <location>
        <begin position="14"/>
        <end position="166"/>
    </location>
</feature>
<accession>A0ABV1SH26</accession>
<dbReference type="InterPro" id="IPR050092">
    <property type="entry name" value="RNase_H"/>
</dbReference>
<dbReference type="RefSeq" id="WP_350936936.1">
    <property type="nucleotide sequence ID" value="NZ_JAYWLC010000007.1"/>
</dbReference>
<evidence type="ECO:0000256" key="4">
    <source>
        <dbReference type="ARBA" id="ARBA00022722"/>
    </source>
</evidence>
<dbReference type="SUPFAM" id="SSF53098">
    <property type="entry name" value="Ribonuclease H-like"/>
    <property type="match status" value="1"/>
</dbReference>
<evidence type="ECO:0000256" key="7">
    <source>
        <dbReference type="ARBA" id="ARBA00022801"/>
    </source>
</evidence>
<dbReference type="Proteomes" id="UP001438953">
    <property type="component" value="Unassembled WGS sequence"/>
</dbReference>
<dbReference type="PROSITE" id="PS50879">
    <property type="entry name" value="RNASE_H_1"/>
    <property type="match status" value="1"/>
</dbReference>
<evidence type="ECO:0000256" key="3">
    <source>
        <dbReference type="ARBA" id="ARBA00012180"/>
    </source>
</evidence>
<evidence type="ECO:0000313" key="9">
    <source>
        <dbReference type="EMBL" id="MER5172208.1"/>
    </source>
</evidence>
<evidence type="ECO:0000256" key="6">
    <source>
        <dbReference type="ARBA" id="ARBA00022759"/>
    </source>
</evidence>
<keyword evidence="6" id="KW-0255">Endonuclease</keyword>
<evidence type="ECO:0000256" key="5">
    <source>
        <dbReference type="ARBA" id="ARBA00022723"/>
    </source>
</evidence>
<proteinExistence type="inferred from homology"/>
<keyword evidence="10" id="KW-1185">Reference proteome</keyword>